<dbReference type="STRING" id="146020.RMCB_3508"/>
<reference evidence="2" key="2">
    <citation type="submission" date="2016-02" db="EMBL/GenBank/DDBJ databases">
        <title>Draft genome sequence of five rapidly growing Mycobacterium species.</title>
        <authorList>
            <person name="Katahira K."/>
            <person name="Gotou Y."/>
            <person name="Iida K."/>
            <person name="Ogura Y."/>
            <person name="Hayashi T."/>
        </authorList>
    </citation>
    <scope>NUCLEOTIDE SEQUENCE [LARGE SCALE GENOMIC DNA]</scope>
    <source>
        <strain evidence="2">JCM15654</strain>
    </source>
</reference>
<comment type="caution">
    <text evidence="1">The sequence shown here is derived from an EMBL/GenBank/DDBJ whole genome shotgun (WGS) entry which is preliminary data.</text>
</comment>
<protein>
    <submittedName>
        <fullName evidence="1">Malate synthase G</fullName>
    </submittedName>
</protein>
<dbReference type="EMBL" id="BCSX01000028">
    <property type="protein sequence ID" value="GAS89412.1"/>
    <property type="molecule type" value="Genomic_DNA"/>
</dbReference>
<organism evidence="1 2">
    <name type="scientific">Mycolicibacterium brisbanense</name>
    <dbReference type="NCBI Taxonomy" id="146020"/>
    <lineage>
        <taxon>Bacteria</taxon>
        <taxon>Bacillati</taxon>
        <taxon>Actinomycetota</taxon>
        <taxon>Actinomycetes</taxon>
        <taxon>Mycobacteriales</taxon>
        <taxon>Mycobacteriaceae</taxon>
        <taxon>Mycolicibacterium</taxon>
    </lineage>
</organism>
<gene>
    <name evidence="1" type="ORF">RMCB_3508</name>
</gene>
<name>A0A100W0J3_9MYCO</name>
<accession>A0A100W0J3</accession>
<proteinExistence type="predicted"/>
<evidence type="ECO:0000313" key="1">
    <source>
        <dbReference type="EMBL" id="GAS89412.1"/>
    </source>
</evidence>
<keyword evidence="2" id="KW-1185">Reference proteome</keyword>
<reference evidence="2" key="1">
    <citation type="journal article" date="2016" name="Genome Announc.">
        <title>Draft Genome Sequences of Five Rapidly Growing Mycobacterium Species, M. thermoresistibile, M. fortuitum subsp. acetamidolyticum, M. canariasense, M. brisbanense, and M. novocastrense.</title>
        <authorList>
            <person name="Katahira K."/>
            <person name="Ogura Y."/>
            <person name="Gotoh Y."/>
            <person name="Hayashi T."/>
        </authorList>
    </citation>
    <scope>NUCLEOTIDE SEQUENCE [LARGE SCALE GENOMIC DNA]</scope>
    <source>
        <strain evidence="2">JCM15654</strain>
    </source>
</reference>
<dbReference type="Proteomes" id="UP000069620">
    <property type="component" value="Unassembled WGS sequence"/>
</dbReference>
<evidence type="ECO:0000313" key="2">
    <source>
        <dbReference type="Proteomes" id="UP000069620"/>
    </source>
</evidence>
<sequence length="131" mass="13367">MRVTFVRTRGRLVPASPAWVRVVGSCPVVDGPVDDVSLDDEVSEPDVVAVSDGPMISEVLTGGVVVIVAVVVVVEAAGADEENVGSTNWVGASSGLLALLVKLTTAHTSRAMTPSATALAPATAEVEWCQG</sequence>
<dbReference type="RefSeq" id="WP_063979633.1">
    <property type="nucleotide sequence ID" value="NZ_BCSX01000028.1"/>
</dbReference>
<dbReference type="AlphaFoldDB" id="A0A100W0J3"/>